<evidence type="ECO:0000313" key="1">
    <source>
        <dbReference type="EMBL" id="CAI9591837.1"/>
    </source>
</evidence>
<keyword evidence="2" id="KW-1185">Reference proteome</keyword>
<feature type="non-terminal residue" evidence="1">
    <location>
        <position position="64"/>
    </location>
</feature>
<sequence length="64" mass="7089">MGVFYWGGGLVLHCKHTALEDCAVHCHPERTDTVLMALGRKGLTRGAIKGLTVCRQCFTRELCQ</sequence>
<dbReference type="Proteomes" id="UP001162483">
    <property type="component" value="Unassembled WGS sequence"/>
</dbReference>
<organism evidence="1 2">
    <name type="scientific">Staurois parvus</name>
    <dbReference type="NCBI Taxonomy" id="386267"/>
    <lineage>
        <taxon>Eukaryota</taxon>
        <taxon>Metazoa</taxon>
        <taxon>Chordata</taxon>
        <taxon>Craniata</taxon>
        <taxon>Vertebrata</taxon>
        <taxon>Euteleostomi</taxon>
        <taxon>Amphibia</taxon>
        <taxon>Batrachia</taxon>
        <taxon>Anura</taxon>
        <taxon>Neobatrachia</taxon>
        <taxon>Ranoidea</taxon>
        <taxon>Ranidae</taxon>
        <taxon>Staurois</taxon>
    </lineage>
</organism>
<dbReference type="EMBL" id="CATNWA010016338">
    <property type="protein sequence ID" value="CAI9591837.1"/>
    <property type="molecule type" value="Genomic_DNA"/>
</dbReference>
<proteinExistence type="predicted"/>
<comment type="caution">
    <text evidence="1">The sequence shown here is derived from an EMBL/GenBank/DDBJ whole genome shotgun (WGS) entry which is preliminary data.</text>
</comment>
<evidence type="ECO:0000313" key="2">
    <source>
        <dbReference type="Proteomes" id="UP001162483"/>
    </source>
</evidence>
<gene>
    <name evidence="1" type="ORF">SPARVUS_LOCUS11273819</name>
</gene>
<reference evidence="1" key="1">
    <citation type="submission" date="2023-05" db="EMBL/GenBank/DDBJ databases">
        <authorList>
            <person name="Stuckert A."/>
        </authorList>
    </citation>
    <scope>NUCLEOTIDE SEQUENCE</scope>
</reference>
<protein>
    <submittedName>
        <fullName evidence="1">Uncharacterized protein</fullName>
    </submittedName>
</protein>
<accession>A0ABN9F498</accession>
<name>A0ABN9F498_9NEOB</name>